<organism evidence="3 4">
    <name type="scientific">Jiella pacifica</name>
    <dbReference type="NCBI Taxonomy" id="2696469"/>
    <lineage>
        <taxon>Bacteria</taxon>
        <taxon>Pseudomonadati</taxon>
        <taxon>Pseudomonadota</taxon>
        <taxon>Alphaproteobacteria</taxon>
        <taxon>Hyphomicrobiales</taxon>
        <taxon>Aurantimonadaceae</taxon>
        <taxon>Jiella</taxon>
    </lineage>
</organism>
<dbReference type="AlphaFoldDB" id="A0A6N9T7T9"/>
<keyword evidence="1" id="KW-0812">Transmembrane</keyword>
<dbReference type="Pfam" id="PF01970">
    <property type="entry name" value="TctA"/>
    <property type="match status" value="1"/>
</dbReference>
<comment type="caution">
    <text evidence="3">The sequence shown here is derived from an EMBL/GenBank/DDBJ whole genome shotgun (WGS) entry which is preliminary data.</text>
</comment>
<dbReference type="PANTHER" id="PTHR35342">
    <property type="entry name" value="TRICARBOXYLIC TRANSPORT PROTEIN"/>
    <property type="match status" value="1"/>
</dbReference>
<proteinExistence type="predicted"/>
<keyword evidence="1" id="KW-1133">Transmembrane helix</keyword>
<feature type="transmembrane region" description="Helical" evidence="1">
    <location>
        <begin position="109"/>
        <end position="129"/>
    </location>
</feature>
<feature type="transmembrane region" description="Helical" evidence="1">
    <location>
        <begin position="467"/>
        <end position="487"/>
    </location>
</feature>
<gene>
    <name evidence="3" type="ORF">GTK09_23255</name>
</gene>
<feature type="domain" description="DUF112" evidence="2">
    <location>
        <begin position="17"/>
        <end position="440"/>
    </location>
</feature>
<evidence type="ECO:0000313" key="4">
    <source>
        <dbReference type="Proteomes" id="UP000469011"/>
    </source>
</evidence>
<feature type="transmembrane region" description="Helical" evidence="1">
    <location>
        <begin position="17"/>
        <end position="36"/>
    </location>
</feature>
<dbReference type="Proteomes" id="UP000469011">
    <property type="component" value="Unassembled WGS sequence"/>
</dbReference>
<dbReference type="PANTHER" id="PTHR35342:SF5">
    <property type="entry name" value="TRICARBOXYLIC TRANSPORT PROTEIN"/>
    <property type="match status" value="1"/>
</dbReference>
<evidence type="ECO:0000256" key="1">
    <source>
        <dbReference type="SAM" id="Phobius"/>
    </source>
</evidence>
<feature type="transmembrane region" description="Helical" evidence="1">
    <location>
        <begin position="361"/>
        <end position="379"/>
    </location>
</feature>
<dbReference type="RefSeq" id="WP_163465797.1">
    <property type="nucleotide sequence ID" value="NZ_JAAAMG010000027.1"/>
</dbReference>
<accession>A0A6N9T7T9</accession>
<evidence type="ECO:0000313" key="3">
    <source>
        <dbReference type="EMBL" id="NDW07340.1"/>
    </source>
</evidence>
<feature type="transmembrane region" description="Helical" evidence="1">
    <location>
        <begin position="318"/>
        <end position="341"/>
    </location>
</feature>
<feature type="transmembrane region" description="Helical" evidence="1">
    <location>
        <begin position="414"/>
        <end position="446"/>
    </location>
</feature>
<feature type="transmembrane region" description="Helical" evidence="1">
    <location>
        <begin position="135"/>
        <end position="155"/>
    </location>
</feature>
<dbReference type="EMBL" id="JAAAMG010000027">
    <property type="protein sequence ID" value="NDW07340.1"/>
    <property type="molecule type" value="Genomic_DNA"/>
</dbReference>
<name>A0A6N9T7T9_9HYPH</name>
<keyword evidence="1" id="KW-0472">Membrane</keyword>
<keyword evidence="4" id="KW-1185">Reference proteome</keyword>
<sequence>MDYLIIGFQDVLNPTTLFWVTVGVTLGYVLGALPGLGKATGVAVAIPLTFYLEPAAALGMLIGIAKGSGAGSAVSAILLNTPGEPSSAPTALDGYPLARQGKAQKALKMGLYASVIGDLLSTLVLIGLAAPLARYALLIGPVELCAILLFSLTFIGGLSGNSMIKGMIAAAFGVFFATVGLETETFVTRLTFGVLELDDGLSLVPLAIGMLAVAEMIIQAGNIAALDHESSQIVDGAEREDRIVTGAEWRRCIPVILRGTLIGSIVGILPGLGASVGSFLSYGATKKASKTPEKYGTGMIEGVAAAESADNAVVPSSLVPLFALGIPGSVIAAILIAAFILHGLTPGPLMFQQQPRLVADVYASMICASFIMLAIGYFGQSLFALIIKVPLRHIIPAVLLLCSVGAYMETSSVFSIYVMLAFTVIGFFARKLDFSFVTFLIGFVIGPKLELTFRQSLQLLDHRADNLIHHPIAVVFIVLTVVTVLWLGRSGGGGITQASAEALPQAVGPASGQTNEKQ</sequence>
<feature type="transmembrane region" description="Helical" evidence="1">
    <location>
        <begin position="162"/>
        <end position="181"/>
    </location>
</feature>
<reference evidence="3 4" key="1">
    <citation type="submission" date="2020-01" db="EMBL/GenBank/DDBJ databases">
        <title>Jiella pacifica sp. nov.</title>
        <authorList>
            <person name="Xue Z."/>
            <person name="Zhu S."/>
            <person name="Chen J."/>
            <person name="Yang J."/>
        </authorList>
    </citation>
    <scope>NUCLEOTIDE SEQUENCE [LARGE SCALE GENOMIC DNA]</scope>
    <source>
        <strain evidence="3 4">40Bstr34</strain>
    </source>
</reference>
<dbReference type="InterPro" id="IPR002823">
    <property type="entry name" value="DUF112_TM"/>
</dbReference>
<protein>
    <submittedName>
        <fullName evidence="3">Tricarboxylate transporter family protein</fullName>
    </submittedName>
</protein>
<evidence type="ECO:0000259" key="2">
    <source>
        <dbReference type="Pfam" id="PF01970"/>
    </source>
</evidence>
<feature type="transmembrane region" description="Helical" evidence="1">
    <location>
        <begin position="201"/>
        <end position="218"/>
    </location>
</feature>